<keyword evidence="3" id="KW-0596">Phosphopantetheine</keyword>
<dbReference type="Pfam" id="PF00550">
    <property type="entry name" value="PP-binding"/>
    <property type="match status" value="3"/>
</dbReference>
<evidence type="ECO:0000256" key="5">
    <source>
        <dbReference type="ARBA" id="ARBA00022553"/>
    </source>
</evidence>
<evidence type="ECO:0000256" key="10">
    <source>
        <dbReference type="PROSITE-ProRule" id="PRU01363"/>
    </source>
</evidence>
<evidence type="ECO:0000259" key="13">
    <source>
        <dbReference type="PROSITE" id="PS52004"/>
    </source>
</evidence>
<dbReference type="PROSITE" id="PS52019">
    <property type="entry name" value="PKS_MFAS_DH"/>
    <property type="match status" value="1"/>
</dbReference>
<evidence type="ECO:0000256" key="4">
    <source>
        <dbReference type="ARBA" id="ARBA00022490"/>
    </source>
</evidence>
<dbReference type="Gene3D" id="1.10.1200.10">
    <property type="entry name" value="ACP-like"/>
    <property type="match status" value="3"/>
</dbReference>
<feature type="compositionally biased region" description="Low complexity" evidence="11">
    <location>
        <begin position="1888"/>
        <end position="1903"/>
    </location>
</feature>
<keyword evidence="9" id="KW-0012">Acyltransferase</keyword>
<dbReference type="Pfam" id="PF21089">
    <property type="entry name" value="PKS_DH_N"/>
    <property type="match status" value="1"/>
</dbReference>
<evidence type="ECO:0000256" key="8">
    <source>
        <dbReference type="ARBA" id="ARBA00023268"/>
    </source>
</evidence>
<dbReference type="InterPro" id="IPR014031">
    <property type="entry name" value="Ketoacyl_synth_C"/>
</dbReference>
<dbReference type="SUPFAM" id="SSF53335">
    <property type="entry name" value="S-adenosyl-L-methionine-dependent methyltransferases"/>
    <property type="match status" value="1"/>
</dbReference>
<dbReference type="InterPro" id="IPR013968">
    <property type="entry name" value="PKS_KR"/>
</dbReference>
<feature type="region of interest" description="N-terminal hotdog fold" evidence="10">
    <location>
        <begin position="1147"/>
        <end position="1276"/>
    </location>
</feature>
<dbReference type="Pfam" id="PF02801">
    <property type="entry name" value="Ketoacyl-synt_C"/>
    <property type="match status" value="2"/>
</dbReference>
<keyword evidence="6" id="KW-0808">Transferase</keyword>
<dbReference type="SMART" id="SM00826">
    <property type="entry name" value="PKS_DH"/>
    <property type="match status" value="1"/>
</dbReference>
<dbReference type="Proteomes" id="UP001601627">
    <property type="component" value="Unassembled WGS sequence"/>
</dbReference>
<evidence type="ECO:0000256" key="6">
    <source>
        <dbReference type="ARBA" id="ARBA00022679"/>
    </source>
</evidence>
<evidence type="ECO:0000256" key="3">
    <source>
        <dbReference type="ARBA" id="ARBA00022450"/>
    </source>
</evidence>
<dbReference type="InterPro" id="IPR049551">
    <property type="entry name" value="PKS_DH_C"/>
</dbReference>
<dbReference type="PROSITE" id="PS00606">
    <property type="entry name" value="KS3_1"/>
    <property type="match status" value="1"/>
</dbReference>
<feature type="active site" description="Proton acceptor; for dehydratase activity" evidence="10">
    <location>
        <position position="1176"/>
    </location>
</feature>
<comment type="caution">
    <text evidence="15">The sequence shown here is derived from an EMBL/GenBank/DDBJ whole genome shotgun (WGS) entry which is preliminary data.</text>
</comment>
<feature type="region of interest" description="Disordered" evidence="11">
    <location>
        <begin position="1877"/>
        <end position="1903"/>
    </location>
</feature>
<keyword evidence="7" id="KW-0677">Repeat</keyword>
<dbReference type="PROSITE" id="PS52004">
    <property type="entry name" value="KS3_2"/>
    <property type="match status" value="2"/>
</dbReference>
<proteinExistence type="predicted"/>
<feature type="compositionally biased region" description="Basic and acidic residues" evidence="11">
    <location>
        <begin position="2070"/>
        <end position="2083"/>
    </location>
</feature>
<dbReference type="PANTHER" id="PTHR43775:SF37">
    <property type="entry name" value="SI:DKEY-61P9.11"/>
    <property type="match status" value="1"/>
</dbReference>
<organism evidence="15 16">
    <name type="scientific">Streptomyces marokkonensis</name>
    <dbReference type="NCBI Taxonomy" id="324855"/>
    <lineage>
        <taxon>Bacteria</taxon>
        <taxon>Bacillati</taxon>
        <taxon>Actinomycetota</taxon>
        <taxon>Actinomycetes</taxon>
        <taxon>Kitasatosporales</taxon>
        <taxon>Streptomycetaceae</taxon>
        <taxon>Streptomyces</taxon>
    </lineage>
</organism>
<feature type="domain" description="Ketosynthase family 3 (KS3)" evidence="13">
    <location>
        <begin position="2033"/>
        <end position="2465"/>
    </location>
</feature>
<feature type="domain" description="Carrier" evidence="12">
    <location>
        <begin position="1908"/>
        <end position="1984"/>
    </location>
</feature>
<evidence type="ECO:0000256" key="9">
    <source>
        <dbReference type="ARBA" id="ARBA00023315"/>
    </source>
</evidence>
<dbReference type="InterPro" id="IPR057326">
    <property type="entry name" value="KR_dom"/>
</dbReference>
<evidence type="ECO:0000256" key="7">
    <source>
        <dbReference type="ARBA" id="ARBA00022737"/>
    </source>
</evidence>
<keyword evidence="4" id="KW-0963">Cytoplasm</keyword>
<dbReference type="InterPro" id="IPR020841">
    <property type="entry name" value="PKS_Beta-ketoAc_synthase_dom"/>
</dbReference>
<dbReference type="SUPFAM" id="SSF53901">
    <property type="entry name" value="Thiolase-like"/>
    <property type="match status" value="2"/>
</dbReference>
<reference evidence="15 16" key="1">
    <citation type="submission" date="2024-09" db="EMBL/GenBank/DDBJ databases">
        <title>The Natural Products Discovery Center: Release of the First 8490 Sequenced Strains for Exploring Actinobacteria Biosynthetic Diversity.</title>
        <authorList>
            <person name="Kalkreuter E."/>
            <person name="Kautsar S.A."/>
            <person name="Yang D."/>
            <person name="Bader C.D."/>
            <person name="Teijaro C.N."/>
            <person name="Fluegel L."/>
            <person name="Davis C.M."/>
            <person name="Simpson J.R."/>
            <person name="Lauterbach L."/>
            <person name="Steele A.D."/>
            <person name="Gui C."/>
            <person name="Meng S."/>
            <person name="Li G."/>
            <person name="Viehrig K."/>
            <person name="Ye F."/>
            <person name="Su P."/>
            <person name="Kiefer A.F."/>
            <person name="Nichols A."/>
            <person name="Cepeda A.J."/>
            <person name="Yan W."/>
            <person name="Fan B."/>
            <person name="Jiang Y."/>
            <person name="Adhikari A."/>
            <person name="Zheng C.-J."/>
            <person name="Schuster L."/>
            <person name="Cowan T.M."/>
            <person name="Smanski M.J."/>
            <person name="Chevrette M.G."/>
            <person name="De Carvalho L.P.S."/>
            <person name="Shen B."/>
        </authorList>
    </citation>
    <scope>NUCLEOTIDE SEQUENCE [LARGE SCALE GENOMIC DNA]</scope>
    <source>
        <strain evidence="15 16">NPDC058328</strain>
    </source>
</reference>
<dbReference type="SMART" id="SM01294">
    <property type="entry name" value="PKS_PP_betabranch"/>
    <property type="match status" value="2"/>
</dbReference>
<dbReference type="PROSITE" id="PS00012">
    <property type="entry name" value="PHOSPHOPANTETHEINE"/>
    <property type="match status" value="2"/>
</dbReference>
<feature type="domain" description="Carrier" evidence="12">
    <location>
        <begin position="428"/>
        <end position="506"/>
    </location>
</feature>
<keyword evidence="5" id="KW-0597">Phosphoprotein</keyword>
<dbReference type="EMBL" id="JBHVZQ010000002">
    <property type="protein sequence ID" value="MFF1272476.1"/>
    <property type="molecule type" value="Genomic_DNA"/>
</dbReference>
<dbReference type="InterPro" id="IPR020802">
    <property type="entry name" value="TesA-like"/>
</dbReference>
<dbReference type="Pfam" id="PF08242">
    <property type="entry name" value="Methyltransf_12"/>
    <property type="match status" value="1"/>
</dbReference>
<dbReference type="Pfam" id="PF00109">
    <property type="entry name" value="ketoacyl-synt"/>
    <property type="match status" value="2"/>
</dbReference>
<dbReference type="SUPFAM" id="SSF51735">
    <property type="entry name" value="NAD(P)-binding Rossmann-fold domains"/>
    <property type="match status" value="1"/>
</dbReference>
<dbReference type="PANTHER" id="PTHR43775">
    <property type="entry name" value="FATTY ACID SYNTHASE"/>
    <property type="match status" value="1"/>
</dbReference>
<dbReference type="SMART" id="SM00825">
    <property type="entry name" value="PKS_KS"/>
    <property type="match status" value="2"/>
</dbReference>
<dbReference type="SMART" id="SM00823">
    <property type="entry name" value="PKS_PP"/>
    <property type="match status" value="3"/>
</dbReference>
<feature type="region of interest" description="Disordered" evidence="11">
    <location>
        <begin position="2070"/>
        <end position="2091"/>
    </location>
</feature>
<dbReference type="Pfam" id="PF08659">
    <property type="entry name" value="KR"/>
    <property type="match status" value="1"/>
</dbReference>
<keyword evidence="8" id="KW-0511">Multifunctional enzyme</keyword>
<dbReference type="InterPro" id="IPR006162">
    <property type="entry name" value="Ppantetheine_attach_site"/>
</dbReference>
<dbReference type="SMART" id="SM00824">
    <property type="entry name" value="PKS_TE"/>
    <property type="match status" value="1"/>
</dbReference>
<gene>
    <name evidence="15" type="ORF">ACFVZC_03515</name>
</gene>
<dbReference type="Pfam" id="PF22621">
    <property type="entry name" value="CurL-like_PKS_C"/>
    <property type="match status" value="1"/>
</dbReference>
<dbReference type="Gene3D" id="3.40.47.10">
    <property type="match status" value="2"/>
</dbReference>
<evidence type="ECO:0000256" key="1">
    <source>
        <dbReference type="ARBA" id="ARBA00004496"/>
    </source>
</evidence>
<keyword evidence="16" id="KW-1185">Reference proteome</keyword>
<dbReference type="InterPro" id="IPR036291">
    <property type="entry name" value="NAD(P)-bd_dom_sf"/>
</dbReference>
<dbReference type="InterPro" id="IPR042104">
    <property type="entry name" value="PKS_dehydratase_sf"/>
</dbReference>
<dbReference type="InterPro" id="IPR054514">
    <property type="entry name" value="RhiE-like_linker"/>
</dbReference>
<dbReference type="InterPro" id="IPR049552">
    <property type="entry name" value="PKS_DH_N"/>
</dbReference>
<feature type="region of interest" description="C-terminal hotdog fold" evidence="10">
    <location>
        <begin position="1289"/>
        <end position="1444"/>
    </location>
</feature>
<dbReference type="InterPro" id="IPR013217">
    <property type="entry name" value="Methyltransf_12"/>
</dbReference>
<dbReference type="CDD" id="cd08953">
    <property type="entry name" value="KR_2_SDR_x"/>
    <property type="match status" value="1"/>
</dbReference>
<dbReference type="InterPro" id="IPR050091">
    <property type="entry name" value="PKS_NRPS_Biosynth_Enz"/>
</dbReference>
<evidence type="ECO:0000259" key="14">
    <source>
        <dbReference type="PROSITE" id="PS52019"/>
    </source>
</evidence>
<comment type="subcellular location">
    <subcellularLocation>
        <location evidence="1">Cytoplasm</location>
    </subcellularLocation>
</comment>
<dbReference type="InterPro" id="IPR020806">
    <property type="entry name" value="PKS_PP-bd"/>
</dbReference>
<dbReference type="SMART" id="SM00822">
    <property type="entry name" value="PKS_KR"/>
    <property type="match status" value="1"/>
</dbReference>
<dbReference type="InterPro" id="IPR036736">
    <property type="entry name" value="ACP-like_sf"/>
</dbReference>
<dbReference type="Gene3D" id="1.10.1240.100">
    <property type="match status" value="2"/>
</dbReference>
<dbReference type="Gene3D" id="3.10.129.110">
    <property type="entry name" value="Polyketide synthase dehydratase"/>
    <property type="match status" value="1"/>
</dbReference>
<feature type="domain" description="Carrier" evidence="12">
    <location>
        <begin position="2665"/>
        <end position="2739"/>
    </location>
</feature>
<evidence type="ECO:0000256" key="2">
    <source>
        <dbReference type="ARBA" id="ARBA00004792"/>
    </source>
</evidence>
<dbReference type="InterPro" id="IPR016039">
    <property type="entry name" value="Thiolase-like"/>
</dbReference>
<dbReference type="Gene3D" id="3.40.50.150">
    <property type="entry name" value="Vaccinia Virus protein VP39"/>
    <property type="match status" value="1"/>
</dbReference>
<sequence>MLNDIRREAITMVPEGTRVPLRQLCGEQAGTPGPAAFAQPGAAADDDLLSRLLQTQLTRAGHLSGEAPPPAPGGGLRRWLDESVRRLRGAGLLGGPPSGPVPAVTVDGSAAWSEWEEHGADDQGDAARRARFTLLDATLRALPGILRGEVLATDVMFPGSSMELVERIYRDNPLSDCFNGVLADAAAAVVREIVRADPAARVRILEIGAGTGGGTVTVLERLEPLTAHVETYSYTDLSKSFLMHARQEYGPRYPYLDYRLFDVEEPLAAQGITPGSYDLVLATNVLHATKDIRRTLRNAKGALKRHGVLLANEISTHSLFTHLTFGLLDGWWLYEDDELRMPGGPGLSPETWEEVLDDEGFGSVSFPARRLHELGYQVIAAESDGLVRQEAHESQETQETQEAQAATGGLVCEDSVRPEVLETAAPGEALEQRVRDVVFEQLRLSLKIDRSQIAPDDAFMDYGVDSIIGVRLIQEINRALGTDLATTDLFDHGSVSRLARYIVDHAPPAERPGAPEEGAPPPATPRRAARPDTGSSAGRTAVGAPSREPIAVVGMSGRFAGSADVEQLWEHLAQGHDLTGPVSRWDLSRHHPAGAPSCERGSFIDGIDRFDPGFFSISGVEATYMDPQQRLFLEESWKALEDAGYAGSGTRGRRVGVYVGCQESGYAQLFGAEAPPQSMWGNALSAMPARISYHLDLQGPAIAVDTACSSSLVALHLACQGLWGGETEMALAGGVSVQCTPQFYVLAGRAGMLSASGRCHTFDDRADGFVPGEGVGVLVLKRLGDALADGDHIRGVISGSGINQDGASNGITAPSAASQERLETSVYDTFGIRPDAIQMVEAHGTGTELGDPIEYRALKRAFRRYTDRRDYCALGSVKSNLGHTITAAGVAGAIKVLLSLEHRTIPPSINFEQANAHIDMADSPFYVNTEKRPWAAGNDGTRRAAVSSFGVSGTNAHIVFEEAPGPVRPSTASTAHLVTLSAATAGQLVEQAERLIEHCERRPGLDPGDIAFTLLLGRRHLAHRLAWVVRDGGELVRTLRTWLDGGQSPRLSSGEVPAQGIDERAALRNLGNDCLRQAATDPASRAELLSTVADLYVQGYDLDYAALFAADHHTRVPLPTYPFARDRYWVPEQRTPARARPGTSGPHPLLHEDVSDFAARRHRTRFTGEEHFLTDHVVKGRKVLPGVACLEMARAAAALTLGTPGPGAGADGIALRNVVWARPVAVDAEPVTLVTSLAPRGPDEADYEITGTPATAPGAAPVVHSQGQVVRRAVVPATLDVPALRAACDQGELTAAELYRAYEAIGFRYGPSHRGLERLHVGRGQVLARLVLPGSVRAARDAFVLHPSLLDATLQASLGIGLATGEATALDVSGMKPSLPFALDELDVLAGSPESMWAWIRFSAGSRADGTVFKLDIDLCDDRGRVCVRIRGMSYRLLEGEVGGTGPDAVSCVSFLPVWREAGPGTGPDTESRERAVLLPDLPGLGELLARRDPAARLLRLTSTGSQIAERYTEYTVQALEHLRRVMAEGMRDGLRVQLVVPDESGLDTTRGLLGLLKSAQAEAPGLLPQVVLVDPAETAEQMMSRLAVARRHPDASCLRFRAGRVEALGWREVGTPAGSRVPWRSGGVYLVTGGLGGIGTLVARDMAAEVRDVRIVLAGRSPLGPGQESVLDALRDRGADVRYARVDVTRATAVRSLVDGIVGEHGTLHGIVHAAGVLHDGLVRGKTAEECRAVLAPKVAGLVNLDEASKDVPLDFLVSFSGAAGVLGNAGQSDYAAANAFLDAYTHHRRQLVDRGERSGASVSVDWPLWAEGGMRVDPGTEAMMHERLGMAPMPTTEGMAALYAALEAPHSQVLVVAGDTDRIRRTVLGPAAVPEEFRPVPPRPGVPVTDAAAAPSPRAAGEAAGPVRTALVARLRQTLSEVIQVPGHRIDPAAPFEQFGIDSVLALSLTNRLEADFGSLSKTLFFEYRNIHELSAHLLRAHADAVRAFVGLQGEPGRSAAPGGGAPVTVVRPPAQVETATAEPVRPVTREDAIAVIGLAGRYPGARDLDAFWENLVTGRDCVTEVPRDRWEHGPTDDSGRNRPGGTPARWGGFLDGAADFDAQFFNVSPREAAIMDPQTRLFLECVWTLLESSGYTRDRLRDAHGSRVGVYVGAMYQHYQLLSSDLVHESITSVMSYSAIANRVSHFFDLQGPSLAIDTTCSSSLVAIHLACEELRRGGGDMMIAGGVNLSLHPKKYLGLSLTGLTGSDPGSRALLDGDGFIPAEGVGAVLLKPLADAVRDGDEILAVIRSSATNHKGRTSGPMVPSPARQERLITENLERAGIHPRTISYAEVSANGSQMGDAIEVAALRDAFGEHTPDERFCAVGTVKSTLGNMEAASGVAQLSKVVLQLAHRRLVPFAGKGRLNPGVELKGTAFYLPQEAQPWLRPVVDLDGQEREYPLRATINSFGAGGSNAHLVVEEYVGESGADGTAASAPRDAGPVPQIVVLSARTEDRLRAVASRLLEFLPTQADLSLENLAHTLQCGREAMSSRLALVAGSLEEVAAGLAHYLDGAGGTAPVPLFTGNAGRDDADLDLLLGGRAGEALVRELLAENHLEKLALLWARGGTVPWESVRRGDRVPRILRSLPGYPFDRKRYWVPVPQGGNAVTAVAAPAAAPPAGGAADRITAVVAELLGMRTDELDPATPLEDLGFSSLHATQLLQALRAEVDPTADLGALSECRSTRDLLRRFGPGPAASAGAGTAAVTPVRIAEVVPLNGGREGRPVFWFHGGLGGVEVYASIADSVERPFHGIQARGWMTDSEPLHGIEALAAHYAQIIRTVQPEGPYDLGGYSFGGLLAYEVTRRLQEQGATVESIVMVDTYDDSVRDVTMSRTDMLLQQVNALLFAASRPAPQDFAITLVSGREVDWEQDEAALLDQMLTLARTRGLKGDPQTLRDRVLRNLAVQEAYGLLDYDIAPLPRPESVACFYFRNRSGLFYGEMEPLFSTQEDGAVLDNAVYWAGWERQLPNFHQVDVDSANHFVMLGDPAALTTVRSFCKLFYSAGRDRRLPVAKAWVTRHQKARDTK</sequence>
<name>A0ABW6PZY6_9ACTN</name>
<dbReference type="PROSITE" id="PS50075">
    <property type="entry name" value="CARRIER"/>
    <property type="match status" value="3"/>
</dbReference>
<dbReference type="Pfam" id="PF14765">
    <property type="entry name" value="PS-DH"/>
    <property type="match status" value="1"/>
</dbReference>
<dbReference type="InterPro" id="IPR009081">
    <property type="entry name" value="PP-bd_ACP"/>
</dbReference>
<dbReference type="Pfam" id="PF22336">
    <property type="entry name" value="RhiE-like_linker"/>
    <property type="match status" value="1"/>
</dbReference>
<dbReference type="Gene3D" id="3.40.50.1820">
    <property type="entry name" value="alpha/beta hydrolase"/>
    <property type="match status" value="1"/>
</dbReference>
<feature type="domain" description="Ketosynthase family 3 (KS3)" evidence="13">
    <location>
        <begin position="547"/>
        <end position="962"/>
    </location>
</feature>
<dbReference type="InterPro" id="IPR018201">
    <property type="entry name" value="Ketoacyl_synth_AS"/>
</dbReference>
<feature type="active site" description="Proton donor; for dehydratase activity" evidence="10">
    <location>
        <position position="1351"/>
    </location>
</feature>
<accession>A0ABW6PZY6</accession>
<dbReference type="InterPro" id="IPR049900">
    <property type="entry name" value="PKS_mFAS_DH"/>
</dbReference>
<feature type="region of interest" description="Disordered" evidence="11">
    <location>
        <begin position="507"/>
        <end position="545"/>
    </location>
</feature>
<evidence type="ECO:0000259" key="12">
    <source>
        <dbReference type="PROSITE" id="PS50075"/>
    </source>
</evidence>
<dbReference type="InterPro" id="IPR020807">
    <property type="entry name" value="PKS_DH"/>
</dbReference>
<evidence type="ECO:0000313" key="15">
    <source>
        <dbReference type="EMBL" id="MFF1272476.1"/>
    </source>
</evidence>
<evidence type="ECO:0000313" key="16">
    <source>
        <dbReference type="Proteomes" id="UP001601627"/>
    </source>
</evidence>
<dbReference type="Pfam" id="PF00975">
    <property type="entry name" value="Thioesterase"/>
    <property type="match status" value="1"/>
</dbReference>
<dbReference type="SUPFAM" id="SSF47336">
    <property type="entry name" value="ACP-like"/>
    <property type="match status" value="3"/>
</dbReference>
<dbReference type="RefSeq" id="WP_388232920.1">
    <property type="nucleotide sequence ID" value="NZ_JBHVZQ010000002.1"/>
</dbReference>
<evidence type="ECO:0000256" key="11">
    <source>
        <dbReference type="SAM" id="MobiDB-lite"/>
    </source>
</evidence>
<dbReference type="InterPro" id="IPR029058">
    <property type="entry name" value="AB_hydrolase_fold"/>
</dbReference>
<protein>
    <submittedName>
        <fullName evidence="15">SDR family NAD(P)-dependent oxidoreductase</fullName>
    </submittedName>
</protein>
<dbReference type="InterPro" id="IPR029063">
    <property type="entry name" value="SAM-dependent_MTases_sf"/>
</dbReference>
<feature type="domain" description="PKS/mFAS DH" evidence="14">
    <location>
        <begin position="1147"/>
        <end position="1444"/>
    </location>
</feature>
<dbReference type="InterPro" id="IPR001031">
    <property type="entry name" value="Thioesterase"/>
</dbReference>
<dbReference type="Gene3D" id="3.40.50.720">
    <property type="entry name" value="NAD(P)-binding Rossmann-like Domain"/>
    <property type="match status" value="1"/>
</dbReference>
<comment type="pathway">
    <text evidence="2">Antibiotic biosynthesis.</text>
</comment>
<dbReference type="InterPro" id="IPR014030">
    <property type="entry name" value="Ketoacyl_synth_N"/>
</dbReference>
<dbReference type="SUPFAM" id="SSF53474">
    <property type="entry name" value="alpha/beta-Hydrolases"/>
    <property type="match status" value="1"/>
</dbReference>
<dbReference type="CDD" id="cd00833">
    <property type="entry name" value="PKS"/>
    <property type="match status" value="2"/>
</dbReference>